<evidence type="ECO:0000313" key="3">
    <source>
        <dbReference type="Proteomes" id="UP000460949"/>
    </source>
</evidence>
<organism evidence="2 3">
    <name type="scientific">Halobacillus litoralis</name>
    <dbReference type="NCBI Taxonomy" id="45668"/>
    <lineage>
        <taxon>Bacteria</taxon>
        <taxon>Bacillati</taxon>
        <taxon>Bacillota</taxon>
        <taxon>Bacilli</taxon>
        <taxon>Bacillales</taxon>
        <taxon>Bacillaceae</taxon>
        <taxon>Halobacillus</taxon>
    </lineage>
</organism>
<dbReference type="Proteomes" id="UP000460949">
    <property type="component" value="Unassembled WGS sequence"/>
</dbReference>
<accession>A0A845DSG3</accession>
<evidence type="ECO:0000313" key="2">
    <source>
        <dbReference type="EMBL" id="MYL19779.1"/>
    </source>
</evidence>
<protein>
    <recommendedName>
        <fullName evidence="4">Aminodeoxychorismate lyase</fullName>
    </recommendedName>
</protein>
<dbReference type="EMBL" id="WMET01000001">
    <property type="protein sequence ID" value="MYL19779.1"/>
    <property type="molecule type" value="Genomic_DNA"/>
</dbReference>
<feature type="compositionally biased region" description="Low complexity" evidence="1">
    <location>
        <begin position="67"/>
        <end position="79"/>
    </location>
</feature>
<evidence type="ECO:0008006" key="4">
    <source>
        <dbReference type="Google" id="ProtNLM"/>
    </source>
</evidence>
<gene>
    <name evidence="2" type="ORF">GLW04_07745</name>
</gene>
<name>A0A845DSG3_9BACI</name>
<evidence type="ECO:0000256" key="1">
    <source>
        <dbReference type="SAM" id="MobiDB-lite"/>
    </source>
</evidence>
<dbReference type="Gene3D" id="3.30.1490.480">
    <property type="entry name" value="Endolytic murein transglycosylase"/>
    <property type="match status" value="1"/>
</dbReference>
<proteinExistence type="predicted"/>
<comment type="caution">
    <text evidence="2">The sequence shown here is derived from an EMBL/GenBank/DDBJ whole genome shotgun (WGS) entry which is preliminary data.</text>
</comment>
<feature type="region of interest" description="Disordered" evidence="1">
    <location>
        <begin position="63"/>
        <end position="86"/>
    </location>
</feature>
<dbReference type="AlphaFoldDB" id="A0A845DSG3"/>
<dbReference type="RefSeq" id="WP_160836130.1">
    <property type="nucleotide sequence ID" value="NZ_WMET01000001.1"/>
</dbReference>
<reference evidence="2 3" key="1">
    <citation type="submission" date="2019-11" db="EMBL/GenBank/DDBJ databases">
        <title>Genome sequences of 17 halophilic strains isolated from different environments.</title>
        <authorList>
            <person name="Furrow R.E."/>
        </authorList>
    </citation>
    <scope>NUCLEOTIDE SEQUENCE [LARGE SCALE GENOMIC DNA]</scope>
    <source>
        <strain evidence="2 3">22511_23_Filter</strain>
    </source>
</reference>
<sequence length="148" mass="16143">MKQWIQAFSIGLLTSTAVLGITYLNTESPEAEVIKESMSEQDMMDQLEQSGYRVLSNEEWAAVNAESPSPQKSDPPSSQGTTYSIDITEGTATPEIAGKLVEAGIIEDADAFTSFMEERDYSRYIQIGQATVTSSMTLQEIAEAVTSK</sequence>